<comment type="caution">
    <text evidence="1">The sequence shown here is derived from an EMBL/GenBank/DDBJ whole genome shotgun (WGS) entry which is preliminary data.</text>
</comment>
<organism evidence="1 2">
    <name type="scientific">Zarea fungicola</name>
    <dbReference type="NCBI Taxonomy" id="93591"/>
    <lineage>
        <taxon>Eukaryota</taxon>
        <taxon>Fungi</taxon>
        <taxon>Dikarya</taxon>
        <taxon>Ascomycota</taxon>
        <taxon>Pezizomycotina</taxon>
        <taxon>Sordariomycetes</taxon>
        <taxon>Hypocreomycetidae</taxon>
        <taxon>Hypocreales</taxon>
        <taxon>Cordycipitaceae</taxon>
        <taxon>Zarea</taxon>
    </lineage>
</organism>
<dbReference type="EMBL" id="JANJQO010000499">
    <property type="protein sequence ID" value="KAJ2977170.1"/>
    <property type="molecule type" value="Genomic_DNA"/>
</dbReference>
<evidence type="ECO:0000313" key="2">
    <source>
        <dbReference type="Proteomes" id="UP001143910"/>
    </source>
</evidence>
<gene>
    <name evidence="1" type="ORF">NQ176_g4526</name>
</gene>
<dbReference type="Proteomes" id="UP001143910">
    <property type="component" value="Unassembled WGS sequence"/>
</dbReference>
<accession>A0ACC1NDX3</accession>
<sequence>METEVTTSTSPASTDSPLEQRDSPLSVCSTLIDDETAIPPKLRLLIIATGPRDTSWAHALIVRLSKSQDVDMRAIVDDVVPRMTQTIIAMQNMSFAVGHPDRTEDVEFYRHQAVKLVEWAHLLVCLPLDADGIAKMLGGIADTFIGQVLRGWSADKSIVLVPGMNEPMWSNPLTETHLRTLRKKWKWIQVLEPILWHFEGRLNAKRVPSWNSFEEVLRIIHHRADLLRLGHDVGSNAPCLNFGRLAGSKCPKLPPEIWTLILEHTDDWELAQALGVFTTLTPPPAWVLGQREHKDKIREYEHELGWIALIGTPSSICRKLSEAPPNYTQLSALCIKVLIRFAHIEAFEYLESNRPDLFMALDGTTLPTKVSSFFPRIKVLNYWKNSKWFRGKHKYDTEAVDGASRHGHVNVLDWWWRQSGMPMRYTEASLEQASANGHVAVLQWWQDAALQDESVVLRPGRALLWAAQFGQADVLRWWHESKIIAAHGSGVVRMACQKGHPAVLEVWRRAKGDDHLYVDDGDVMCATSHCHAAALEWLRAFSRGTLPGMNGRGQPIAFRVCDIQACLHRNSEEQRFVRAWWAKNGIRPAYTAGERSRETKFL</sequence>
<reference evidence="1" key="1">
    <citation type="submission" date="2022-08" db="EMBL/GenBank/DDBJ databases">
        <title>Genome Sequence of Lecanicillium fungicola.</title>
        <authorList>
            <person name="Buettner E."/>
        </authorList>
    </citation>
    <scope>NUCLEOTIDE SEQUENCE</scope>
    <source>
        <strain evidence="1">Babe33</strain>
    </source>
</reference>
<name>A0ACC1NDX3_9HYPO</name>
<proteinExistence type="predicted"/>
<keyword evidence="2" id="KW-1185">Reference proteome</keyword>
<evidence type="ECO:0000313" key="1">
    <source>
        <dbReference type="EMBL" id="KAJ2977170.1"/>
    </source>
</evidence>
<protein>
    <submittedName>
        <fullName evidence="1">Uncharacterized protein</fullName>
    </submittedName>
</protein>